<proteinExistence type="predicted"/>
<feature type="domain" description="Amidohydrolase 3" evidence="1">
    <location>
        <begin position="7"/>
        <end position="190"/>
    </location>
</feature>
<gene>
    <name evidence="2" type="ORF">DJ70_04765</name>
</gene>
<reference evidence="2 3" key="1">
    <citation type="journal article" date="2014" name="Front. Microbiol.">
        <title>Population and genomic analysis of the genus Halorubrum.</title>
        <authorList>
            <person name="Fullmer M.S."/>
            <person name="Soucy S.M."/>
            <person name="Swithers K.S."/>
            <person name="Makkay A.M."/>
            <person name="Wheeler R."/>
            <person name="Ventosa A."/>
            <person name="Gogarten J.P."/>
            <person name="Papke R.T."/>
        </authorList>
    </citation>
    <scope>NUCLEOTIDE SEQUENCE [LARGE SCALE GENOMIC DNA]</scope>
    <source>
        <strain evidence="2 3">Cb34</strain>
    </source>
</reference>
<dbReference type="PANTHER" id="PTHR32027">
    <property type="entry name" value="CYTOSINE DEAMINASE"/>
    <property type="match status" value="1"/>
</dbReference>
<accession>A0A256IMS9</accession>
<organism evidence="2 3">
    <name type="scientific">Halorubrum halodurans</name>
    <dbReference type="NCBI Taxonomy" id="1383851"/>
    <lineage>
        <taxon>Archaea</taxon>
        <taxon>Methanobacteriati</taxon>
        <taxon>Methanobacteriota</taxon>
        <taxon>Stenosarchaea group</taxon>
        <taxon>Halobacteria</taxon>
        <taxon>Halobacteriales</taxon>
        <taxon>Haloferacaceae</taxon>
        <taxon>Halorubrum</taxon>
    </lineage>
</organism>
<dbReference type="PANTHER" id="PTHR32027:SF9">
    <property type="entry name" value="BLL3847 PROTEIN"/>
    <property type="match status" value="1"/>
</dbReference>
<dbReference type="Pfam" id="PF07969">
    <property type="entry name" value="Amidohydro_3"/>
    <property type="match status" value="1"/>
</dbReference>
<dbReference type="EMBL" id="NHPJ01000053">
    <property type="protein sequence ID" value="OYR57834.1"/>
    <property type="molecule type" value="Genomic_DNA"/>
</dbReference>
<dbReference type="InterPro" id="IPR013108">
    <property type="entry name" value="Amidohydro_3"/>
</dbReference>
<dbReference type="InterPro" id="IPR032466">
    <property type="entry name" value="Metal_Hydrolase"/>
</dbReference>
<dbReference type="SUPFAM" id="SSF51556">
    <property type="entry name" value="Metallo-dependent hydrolases"/>
    <property type="match status" value="1"/>
</dbReference>
<comment type="caution">
    <text evidence="2">The sequence shown here is derived from an EMBL/GenBank/DDBJ whole genome shotgun (WGS) entry which is preliminary data.</text>
</comment>
<dbReference type="Gene3D" id="3.20.20.140">
    <property type="entry name" value="Metal-dependent hydrolases"/>
    <property type="match status" value="1"/>
</dbReference>
<dbReference type="RefSeq" id="WP_218827786.1">
    <property type="nucleotide sequence ID" value="NZ_NHPJ01000053.1"/>
</dbReference>
<sequence>DVVVRGDVDLDVHVHERDATGMETLERLAERAVEAGYEDRVTASHAFALADAGDRLPAALDRFRDARLDLVTCYQSTPTGMPIRECHGAGLTMAHGTDQFHDLWGAHGNLDPLEAMLVESLKLDGYSTNRGLRTLWDLVTAHGASVLDLEGYDVDPGTPADLVVHSASSPEWAILENDTPDYVIKNGSIVAEDGVVKR</sequence>
<dbReference type="InterPro" id="IPR052349">
    <property type="entry name" value="Metallo-hydrolase_Enzymes"/>
</dbReference>
<keyword evidence="3" id="KW-1185">Reference proteome</keyword>
<dbReference type="OrthoDB" id="42542at2157"/>
<evidence type="ECO:0000313" key="2">
    <source>
        <dbReference type="EMBL" id="OYR57834.1"/>
    </source>
</evidence>
<protein>
    <recommendedName>
        <fullName evidence="1">Amidohydrolase 3 domain-containing protein</fullName>
    </recommendedName>
</protein>
<dbReference type="AlphaFoldDB" id="A0A256IMS9"/>
<name>A0A256IMS9_9EURY</name>
<feature type="non-terminal residue" evidence="2">
    <location>
        <position position="1"/>
    </location>
</feature>
<evidence type="ECO:0000313" key="3">
    <source>
        <dbReference type="Proteomes" id="UP000216308"/>
    </source>
</evidence>
<dbReference type="Proteomes" id="UP000216308">
    <property type="component" value="Unassembled WGS sequence"/>
</dbReference>
<dbReference type="GO" id="GO:0016814">
    <property type="term" value="F:hydrolase activity, acting on carbon-nitrogen (but not peptide) bonds, in cyclic amidines"/>
    <property type="evidence" value="ECO:0007669"/>
    <property type="project" value="TreeGrafter"/>
</dbReference>
<evidence type="ECO:0000259" key="1">
    <source>
        <dbReference type="Pfam" id="PF07969"/>
    </source>
</evidence>